<dbReference type="RefSeq" id="XP_010758515.1">
    <property type="nucleotide sequence ID" value="XM_010760213.1"/>
</dbReference>
<dbReference type="VEuPathDB" id="FungiDB:PADG_02574"/>
<dbReference type="AlphaFoldDB" id="C1G5W9"/>
<keyword evidence="3" id="KW-1185">Reference proteome</keyword>
<dbReference type="Proteomes" id="UP000001628">
    <property type="component" value="Unassembled WGS sequence"/>
</dbReference>
<evidence type="ECO:0000313" key="2">
    <source>
        <dbReference type="EMBL" id="EEH46476.1"/>
    </source>
</evidence>
<dbReference type="KEGG" id="pbn:PADG_02574"/>
<dbReference type="eggNOG" id="ENOG502RQU3">
    <property type="taxonomic scope" value="Eukaryota"/>
</dbReference>
<dbReference type="HOGENOM" id="CLU_776338_0_0_1"/>
<name>C1G5W9_PARBD</name>
<gene>
    <name evidence="2" type="ORF">PADG_02574</name>
</gene>
<dbReference type="OMA" id="NCAQGGW"/>
<reference evidence="2 3" key="1">
    <citation type="journal article" date="2011" name="PLoS Genet.">
        <title>Comparative genomic analysis of human fungal pathogens causing paracoccidioidomycosis.</title>
        <authorList>
            <person name="Desjardins C.A."/>
            <person name="Champion M.D."/>
            <person name="Holder J.W."/>
            <person name="Muszewska A."/>
            <person name="Goldberg J."/>
            <person name="Bailao A.M."/>
            <person name="Brigido M.M."/>
            <person name="Ferreira M.E."/>
            <person name="Garcia A.M."/>
            <person name="Grynberg M."/>
            <person name="Gujja S."/>
            <person name="Heiman D.I."/>
            <person name="Henn M.R."/>
            <person name="Kodira C.D."/>
            <person name="Leon-Narvaez H."/>
            <person name="Longo L.V."/>
            <person name="Ma L.J."/>
            <person name="Malavazi I."/>
            <person name="Matsuo A.L."/>
            <person name="Morais F.V."/>
            <person name="Pereira M."/>
            <person name="Rodriguez-Brito S."/>
            <person name="Sakthikumar S."/>
            <person name="Salem-Izacc S.M."/>
            <person name="Sykes S.M."/>
            <person name="Teixeira M.M."/>
            <person name="Vallejo M.C."/>
            <person name="Walter M.E."/>
            <person name="Yandava C."/>
            <person name="Young S."/>
            <person name="Zeng Q."/>
            <person name="Zucker J."/>
            <person name="Felipe M.S."/>
            <person name="Goldman G.H."/>
            <person name="Haas B.J."/>
            <person name="McEwen J.G."/>
            <person name="Nino-Vega G."/>
            <person name="Puccia R."/>
            <person name="San-Blas G."/>
            <person name="Soares C.M."/>
            <person name="Birren B.W."/>
            <person name="Cuomo C.A."/>
        </authorList>
    </citation>
    <scope>NUCLEOTIDE SEQUENCE [LARGE SCALE GENOMIC DNA]</scope>
    <source>
        <strain evidence="2 3">Pb18</strain>
    </source>
</reference>
<dbReference type="OrthoDB" id="21678at2759"/>
<feature type="signal peptide" evidence="1">
    <location>
        <begin position="1"/>
        <end position="21"/>
    </location>
</feature>
<evidence type="ECO:0000256" key="1">
    <source>
        <dbReference type="SAM" id="SignalP"/>
    </source>
</evidence>
<protein>
    <submittedName>
        <fullName evidence="2">Uncharacterized protein</fullName>
    </submittedName>
</protein>
<accession>C1G5W9</accession>
<sequence>MVIHLSLTLCFYLLLAKSVLALPAADTGLSSEPYGIPSHDLPTRAVDTLENILPDTFTDPSQKQDLGDLFENIDSQENTQESHSLAQRTSFPITSRASDMEYFCSPNSPWIVGDLLFKFKVQQFCMGHQFDKLQQSTYRGFTRKYIFSYFPGPGSCSAADCLDAYNKGWKKCTNLNDQHARVGSIMPRKCGTFNWSMTPLNGKSRRSKAISPRAFKASTLVGKPRYAKGTCSFHLIETYKCTNPAQLYASIKLLDNNKVVVGQTDAKLNKGLGPQINGKSPFEMTSKLPYVLLVKAKNENEVQFDYGGSHWNSRTKSGSANCAQGGWDPRGLSAMCLMGTHPDLGHRTRQMDCSFPC</sequence>
<dbReference type="EMBL" id="KN275959">
    <property type="protein sequence ID" value="EEH46476.1"/>
    <property type="molecule type" value="Genomic_DNA"/>
</dbReference>
<feature type="chain" id="PRO_5002908050" evidence="1">
    <location>
        <begin position="22"/>
        <end position="357"/>
    </location>
</feature>
<evidence type="ECO:0000313" key="3">
    <source>
        <dbReference type="Proteomes" id="UP000001628"/>
    </source>
</evidence>
<dbReference type="InParanoid" id="C1G5W9"/>
<organism evidence="2 3">
    <name type="scientific">Paracoccidioides brasiliensis (strain Pb18)</name>
    <dbReference type="NCBI Taxonomy" id="502780"/>
    <lineage>
        <taxon>Eukaryota</taxon>
        <taxon>Fungi</taxon>
        <taxon>Dikarya</taxon>
        <taxon>Ascomycota</taxon>
        <taxon>Pezizomycotina</taxon>
        <taxon>Eurotiomycetes</taxon>
        <taxon>Eurotiomycetidae</taxon>
        <taxon>Onygenales</taxon>
        <taxon>Ajellomycetaceae</taxon>
        <taxon>Paracoccidioides</taxon>
    </lineage>
</organism>
<proteinExistence type="predicted"/>
<dbReference type="GeneID" id="22582030"/>
<keyword evidence="1" id="KW-0732">Signal</keyword>